<dbReference type="InterPro" id="IPR013762">
    <property type="entry name" value="Integrase-like_cat_sf"/>
</dbReference>
<dbReference type="InterPro" id="IPR011932">
    <property type="entry name" value="Recomb_XerD"/>
</dbReference>
<dbReference type="NCBIfam" id="NF040815">
    <property type="entry name" value="recomb_XerA_Arch"/>
    <property type="match status" value="1"/>
</dbReference>
<keyword evidence="8 10" id="KW-0233">DNA recombination</keyword>
<evidence type="ECO:0000256" key="10">
    <source>
        <dbReference type="HAMAP-Rule" id="MF_01808"/>
    </source>
</evidence>
<dbReference type="KEGG" id="epo:Epro_0571"/>
<evidence type="ECO:0000259" key="12">
    <source>
        <dbReference type="PROSITE" id="PS51900"/>
    </source>
</evidence>
<feature type="active site" evidence="10">
    <location>
        <position position="243"/>
    </location>
</feature>
<dbReference type="HAMAP" id="MF_01808">
    <property type="entry name" value="Recomb_XerC_XerD"/>
    <property type="match status" value="1"/>
</dbReference>
<keyword evidence="14" id="KW-1185">Reference proteome</keyword>
<organism evidence="13 14">
    <name type="scientific">Endomicrobium proavitum</name>
    <dbReference type="NCBI Taxonomy" id="1408281"/>
    <lineage>
        <taxon>Bacteria</taxon>
        <taxon>Pseudomonadati</taxon>
        <taxon>Elusimicrobiota</taxon>
        <taxon>Endomicrobiia</taxon>
        <taxon>Endomicrobiales</taxon>
        <taxon>Endomicrobiaceae</taxon>
        <taxon>Endomicrobium</taxon>
    </lineage>
</organism>
<evidence type="ECO:0000256" key="3">
    <source>
        <dbReference type="ARBA" id="ARBA00022490"/>
    </source>
</evidence>
<dbReference type="STRING" id="1408281.Epro_0571"/>
<dbReference type="NCBIfam" id="TIGR02225">
    <property type="entry name" value="recomb_XerD"/>
    <property type="match status" value="1"/>
</dbReference>
<dbReference type="InterPro" id="IPR004107">
    <property type="entry name" value="Integrase_SAM-like_N"/>
</dbReference>
<dbReference type="InterPro" id="IPR011010">
    <property type="entry name" value="DNA_brk_join_enz"/>
</dbReference>
<dbReference type="PATRIC" id="fig|1408281.3.peg.586"/>
<dbReference type="PANTHER" id="PTHR30349:SF81">
    <property type="entry name" value="TYROSINE RECOMBINASE XERC"/>
    <property type="match status" value="1"/>
</dbReference>
<reference evidence="13 14" key="1">
    <citation type="submission" date="2014-09" db="EMBL/GenBank/DDBJ databases">
        <title>Complete genome sequence of Endomicrobium proavitum.</title>
        <authorList>
            <person name="Zheng H."/>
        </authorList>
    </citation>
    <scope>NUCLEOTIDE SEQUENCE [LARGE SCALE GENOMIC DNA]</scope>
    <source>
        <strain evidence="13 14">Rsa215</strain>
    </source>
</reference>
<dbReference type="PROSITE" id="PS51900">
    <property type="entry name" value="CB"/>
    <property type="match status" value="1"/>
</dbReference>
<gene>
    <name evidence="13" type="primary">xerD</name>
    <name evidence="10" type="synonym">xerC</name>
    <name evidence="13" type="ORF">Epro_0571</name>
</gene>
<evidence type="ECO:0000256" key="6">
    <source>
        <dbReference type="ARBA" id="ARBA00022908"/>
    </source>
</evidence>
<sequence>MIDLKKTIADFISYIIIEKGLAKNTALAYKSDLSKFFVYAQKKNIAVENFEHNDITDFLWEIKNEGLKPRSLYRMMETLRQFYKFLIVEELIKTNPTVYLTAPKIPEHLPGMLSSEEVDALLTSVSATDETNIRNRAMLELLYATGLRVSELINLKFSNINLEECFLKVLGKGSKERLIPFGNKAKDFINVYLKKRKPKSGEEDNIFITRLGKKISRIEFWRQLKNIAKNAGIVKNITPHTLRHSFASHLLSGGADIRFVQEMLGHSSISTTQIYTHLDNAKIKSQHKKFHPRS</sequence>
<keyword evidence="3 10" id="KW-0963">Cytoplasm</keyword>
<dbReference type="GO" id="GO:0003677">
    <property type="term" value="F:DNA binding"/>
    <property type="evidence" value="ECO:0007669"/>
    <property type="project" value="UniProtKB-UniRule"/>
</dbReference>
<evidence type="ECO:0000313" key="13">
    <source>
        <dbReference type="EMBL" id="AKL97950.1"/>
    </source>
</evidence>
<evidence type="ECO:0000256" key="8">
    <source>
        <dbReference type="ARBA" id="ARBA00023172"/>
    </source>
</evidence>
<feature type="active site" evidence="10">
    <location>
        <position position="240"/>
    </location>
</feature>
<feature type="active site" evidence="10">
    <location>
        <position position="148"/>
    </location>
</feature>
<evidence type="ECO:0000256" key="7">
    <source>
        <dbReference type="ARBA" id="ARBA00023125"/>
    </source>
</evidence>
<dbReference type="Gene3D" id="1.10.150.130">
    <property type="match status" value="1"/>
</dbReference>
<dbReference type="InterPro" id="IPR010998">
    <property type="entry name" value="Integrase_recombinase_N"/>
</dbReference>
<dbReference type="GO" id="GO:0009037">
    <property type="term" value="F:tyrosine-based site-specific recombinase activity"/>
    <property type="evidence" value="ECO:0007669"/>
    <property type="project" value="UniProtKB-UniRule"/>
</dbReference>
<dbReference type="SUPFAM" id="SSF56349">
    <property type="entry name" value="DNA breaking-rejoining enzymes"/>
    <property type="match status" value="1"/>
</dbReference>
<comment type="subunit">
    <text evidence="10">Forms a cyclic heterotetrameric complex composed of two molecules of XerC and two molecules of XerD.</text>
</comment>
<dbReference type="InterPro" id="IPR002104">
    <property type="entry name" value="Integrase_catalytic"/>
</dbReference>
<comment type="function">
    <text evidence="10">Site-specific tyrosine recombinase, which acts by catalyzing the cutting and rejoining of the recombining DNA molecules. The XerC-XerD complex is essential to convert dimers of the bacterial chromosome into monomers to permit their segregation at cell division. It also contributes to the segregational stability of plasmids.</text>
</comment>
<dbReference type="InterPro" id="IPR023009">
    <property type="entry name" value="Tyrosine_recombinase_XerC/XerD"/>
</dbReference>
<dbReference type="GO" id="GO:0006313">
    <property type="term" value="P:DNA transposition"/>
    <property type="evidence" value="ECO:0007669"/>
    <property type="project" value="UniProtKB-UniRule"/>
</dbReference>
<dbReference type="OrthoDB" id="9801717at2"/>
<dbReference type="EMBL" id="CP009498">
    <property type="protein sequence ID" value="AKL97950.1"/>
    <property type="molecule type" value="Genomic_DNA"/>
</dbReference>
<comment type="similarity">
    <text evidence="10">Belongs to the 'phage' integrase family. XerC subfamily.</text>
</comment>
<dbReference type="CDD" id="cd00798">
    <property type="entry name" value="INT_XerDC_C"/>
    <property type="match status" value="1"/>
</dbReference>
<feature type="domain" description="Tyr recombinase" evidence="11">
    <location>
        <begin position="108"/>
        <end position="288"/>
    </location>
</feature>
<dbReference type="Pfam" id="PF00589">
    <property type="entry name" value="Phage_integrase"/>
    <property type="match status" value="1"/>
</dbReference>
<evidence type="ECO:0000256" key="5">
    <source>
        <dbReference type="ARBA" id="ARBA00022829"/>
    </source>
</evidence>
<feature type="active site" evidence="10">
    <location>
        <position position="172"/>
    </location>
</feature>
<dbReference type="RefSeq" id="WP_052570432.1">
    <property type="nucleotide sequence ID" value="NZ_CP009498.1"/>
</dbReference>
<evidence type="ECO:0000256" key="1">
    <source>
        <dbReference type="ARBA" id="ARBA00004496"/>
    </source>
</evidence>
<feature type="active site" description="O-(3'-phospho-DNA)-tyrosine intermediate" evidence="10">
    <location>
        <position position="275"/>
    </location>
</feature>
<evidence type="ECO:0000256" key="4">
    <source>
        <dbReference type="ARBA" id="ARBA00022618"/>
    </source>
</evidence>
<feature type="active site" evidence="10">
    <location>
        <position position="266"/>
    </location>
</feature>
<feature type="domain" description="Core-binding (CB)" evidence="12">
    <location>
        <begin position="2"/>
        <end position="87"/>
    </location>
</feature>
<keyword evidence="7 10" id="KW-0238">DNA-binding</keyword>
<dbReference type="InterPro" id="IPR044068">
    <property type="entry name" value="CB"/>
</dbReference>
<protein>
    <recommendedName>
        <fullName evidence="10">Tyrosine recombinase XerC</fullName>
    </recommendedName>
</protein>
<dbReference type="Gene3D" id="1.10.443.10">
    <property type="entry name" value="Intergrase catalytic core"/>
    <property type="match status" value="1"/>
</dbReference>
<keyword evidence="6 10" id="KW-0229">DNA integration</keyword>
<evidence type="ECO:0000256" key="9">
    <source>
        <dbReference type="ARBA" id="ARBA00023306"/>
    </source>
</evidence>
<dbReference type="PANTHER" id="PTHR30349">
    <property type="entry name" value="PHAGE INTEGRASE-RELATED"/>
    <property type="match status" value="1"/>
</dbReference>
<comment type="similarity">
    <text evidence="2">Belongs to the 'phage' integrase family. XerD subfamily.</text>
</comment>
<accession>A0A0G3WJC0</accession>
<name>A0A0G3WJC0_9BACT</name>
<proteinExistence type="inferred from homology"/>
<dbReference type="PROSITE" id="PS51898">
    <property type="entry name" value="TYR_RECOMBINASE"/>
    <property type="match status" value="1"/>
</dbReference>
<dbReference type="Pfam" id="PF02899">
    <property type="entry name" value="Phage_int_SAM_1"/>
    <property type="match status" value="1"/>
</dbReference>
<dbReference type="InterPro" id="IPR050090">
    <property type="entry name" value="Tyrosine_recombinase_XerCD"/>
</dbReference>
<evidence type="ECO:0000313" key="14">
    <source>
        <dbReference type="Proteomes" id="UP000035337"/>
    </source>
</evidence>
<dbReference type="GO" id="GO:0007059">
    <property type="term" value="P:chromosome segregation"/>
    <property type="evidence" value="ECO:0007669"/>
    <property type="project" value="UniProtKB-UniRule"/>
</dbReference>
<comment type="subcellular location">
    <subcellularLocation>
        <location evidence="1 10">Cytoplasm</location>
    </subcellularLocation>
</comment>
<dbReference type="GO" id="GO:0051301">
    <property type="term" value="P:cell division"/>
    <property type="evidence" value="ECO:0007669"/>
    <property type="project" value="UniProtKB-KW"/>
</dbReference>
<dbReference type="NCBIfam" id="NF001399">
    <property type="entry name" value="PRK00283.1"/>
    <property type="match status" value="1"/>
</dbReference>
<keyword evidence="5 10" id="KW-0159">Chromosome partition</keyword>
<evidence type="ECO:0000256" key="2">
    <source>
        <dbReference type="ARBA" id="ARBA00010450"/>
    </source>
</evidence>
<dbReference type="GO" id="GO:0005737">
    <property type="term" value="C:cytoplasm"/>
    <property type="evidence" value="ECO:0007669"/>
    <property type="project" value="UniProtKB-SubCell"/>
</dbReference>
<keyword evidence="4 10" id="KW-0132">Cell division</keyword>
<keyword evidence="9 10" id="KW-0131">Cell cycle</keyword>
<dbReference type="Proteomes" id="UP000035337">
    <property type="component" value="Chromosome"/>
</dbReference>
<dbReference type="AlphaFoldDB" id="A0A0G3WJC0"/>
<evidence type="ECO:0000259" key="11">
    <source>
        <dbReference type="PROSITE" id="PS51898"/>
    </source>
</evidence>